<dbReference type="InterPro" id="IPR011529">
    <property type="entry name" value="Glu_5kinase"/>
</dbReference>
<dbReference type="InterPro" id="IPR036974">
    <property type="entry name" value="PUA_sf"/>
</dbReference>
<comment type="catalytic activity">
    <reaction evidence="8">
        <text>L-glutamate + ATP = L-glutamyl 5-phosphate + ADP</text>
        <dbReference type="Rhea" id="RHEA:14877"/>
        <dbReference type="ChEBI" id="CHEBI:29985"/>
        <dbReference type="ChEBI" id="CHEBI:30616"/>
        <dbReference type="ChEBI" id="CHEBI:58274"/>
        <dbReference type="ChEBI" id="CHEBI:456216"/>
        <dbReference type="EC" id="2.7.2.11"/>
    </reaction>
</comment>
<evidence type="ECO:0000256" key="3">
    <source>
        <dbReference type="ARBA" id="ARBA00022650"/>
    </source>
</evidence>
<gene>
    <name evidence="8" type="primary">proB</name>
    <name evidence="10" type="ORF">Tfer_1782</name>
</gene>
<evidence type="ECO:0000313" key="10">
    <source>
        <dbReference type="EMBL" id="KNZ69537.1"/>
    </source>
</evidence>
<evidence type="ECO:0000256" key="8">
    <source>
        <dbReference type="HAMAP-Rule" id="MF_00456"/>
    </source>
</evidence>
<dbReference type="Pfam" id="PF00696">
    <property type="entry name" value="AA_kinase"/>
    <property type="match status" value="1"/>
</dbReference>
<evidence type="ECO:0000256" key="1">
    <source>
        <dbReference type="ARBA" id="ARBA00022490"/>
    </source>
</evidence>
<dbReference type="InterPro" id="IPR002478">
    <property type="entry name" value="PUA"/>
</dbReference>
<dbReference type="FunFam" id="2.30.130.10:FF:000007">
    <property type="entry name" value="Glutamate 5-kinase"/>
    <property type="match status" value="1"/>
</dbReference>
<feature type="binding site" evidence="8">
    <location>
        <position position="147"/>
    </location>
    <ligand>
        <name>substrate</name>
    </ligand>
</feature>
<dbReference type="InterPro" id="IPR005715">
    <property type="entry name" value="Glu_5kinase/COase_Synthase"/>
</dbReference>
<evidence type="ECO:0000313" key="11">
    <source>
        <dbReference type="Proteomes" id="UP000037175"/>
    </source>
</evidence>
<dbReference type="HAMAP" id="MF_00456">
    <property type="entry name" value="ProB"/>
    <property type="match status" value="1"/>
</dbReference>
<dbReference type="UniPathway" id="UPA00098">
    <property type="reaction ID" value="UER00359"/>
</dbReference>
<organism evidence="10 11">
    <name type="scientific">Thermincola ferriacetica</name>
    <dbReference type="NCBI Taxonomy" id="281456"/>
    <lineage>
        <taxon>Bacteria</taxon>
        <taxon>Bacillati</taxon>
        <taxon>Bacillota</taxon>
        <taxon>Clostridia</taxon>
        <taxon>Eubacteriales</taxon>
        <taxon>Thermincolaceae</taxon>
        <taxon>Thermincola</taxon>
    </lineage>
</organism>
<dbReference type="Pfam" id="PF01472">
    <property type="entry name" value="PUA"/>
    <property type="match status" value="1"/>
</dbReference>
<dbReference type="GO" id="GO:0005524">
    <property type="term" value="F:ATP binding"/>
    <property type="evidence" value="ECO:0007669"/>
    <property type="project" value="UniProtKB-KW"/>
</dbReference>
<dbReference type="InterPro" id="IPR001057">
    <property type="entry name" value="Glu/AcGlu_kinase"/>
</dbReference>
<dbReference type="CDD" id="cd21157">
    <property type="entry name" value="PUA_G5K"/>
    <property type="match status" value="1"/>
</dbReference>
<dbReference type="FunFam" id="3.40.1160.10:FF:000018">
    <property type="entry name" value="Glutamate 5-kinase"/>
    <property type="match status" value="1"/>
</dbReference>
<dbReference type="SUPFAM" id="SSF88697">
    <property type="entry name" value="PUA domain-like"/>
    <property type="match status" value="1"/>
</dbReference>
<reference evidence="11" key="1">
    <citation type="submission" date="2015-07" db="EMBL/GenBank/DDBJ databases">
        <title>Complete Genome of Thermincola ferriacetica strain Z-0001T.</title>
        <authorList>
            <person name="Lusk B."/>
            <person name="Badalamenti J.P."/>
            <person name="Parameswaran P."/>
            <person name="Bond D.R."/>
            <person name="Torres C.I."/>
        </authorList>
    </citation>
    <scope>NUCLEOTIDE SEQUENCE [LARGE SCALE GENOMIC DNA]</scope>
    <source>
        <strain evidence="11">Z-0001</strain>
    </source>
</reference>
<name>A0A0L6W1T3_9FIRM</name>
<feature type="binding site" evidence="8">
    <location>
        <position position="60"/>
    </location>
    <ligand>
        <name>substrate</name>
    </ligand>
</feature>
<dbReference type="SMART" id="SM00359">
    <property type="entry name" value="PUA"/>
    <property type="match status" value="1"/>
</dbReference>
<proteinExistence type="inferred from homology"/>
<feature type="domain" description="PUA" evidence="9">
    <location>
        <begin position="287"/>
        <end position="370"/>
    </location>
</feature>
<sequence length="379" mass="41098">METGIKSFRNFQDAKTIVVKIGSSTLTHHTGKLDLRQMEQLVRELQDLRNQGKEVLLVSSGAVGAGMGRLGLGKKPRSIPEKQAVAAVGQGILMHMYEKMFAEYGGTVAQVLLTREDMMDRKRFSNARNTLSALLKMNVLPIINENDTVAVEEIRFGDNDTLSAMVASLINADLLVILSDIDGLYSGNPKTDPHAQLVNVVEEITPAIEQLAGGAGSDLGTGGMATKIHAARLAMTSGVPVIIAHGRRRQVLSDIVKGEEIGTLFLPKHNRLQTRKKWIAFGSAVKGKIVIDEGACKALIDEGKSLLPSGIVDVQGDFLAGDTVSLARTTGEEIARGVVNYDHNHLMQIKGAKTKDIENILGYKDYDEVIHRDNLVICI</sequence>
<evidence type="ECO:0000256" key="4">
    <source>
        <dbReference type="ARBA" id="ARBA00022679"/>
    </source>
</evidence>
<dbReference type="InterPro" id="IPR041739">
    <property type="entry name" value="G5K_ProB"/>
</dbReference>
<dbReference type="PATRIC" id="fig|281456.6.peg.1874"/>
<keyword evidence="11" id="KW-1185">Reference proteome</keyword>
<dbReference type="InterPro" id="IPR015947">
    <property type="entry name" value="PUA-like_sf"/>
</dbReference>
<dbReference type="AlphaFoldDB" id="A0A0L6W1T3"/>
<evidence type="ECO:0000259" key="9">
    <source>
        <dbReference type="SMART" id="SM00359"/>
    </source>
</evidence>
<dbReference type="Gene3D" id="2.30.130.10">
    <property type="entry name" value="PUA domain"/>
    <property type="match status" value="1"/>
</dbReference>
<dbReference type="EC" id="2.7.2.11" evidence="8"/>
<dbReference type="PANTHER" id="PTHR43654:SF1">
    <property type="entry name" value="ISOPENTENYL PHOSPHATE KINASE"/>
    <property type="match status" value="1"/>
</dbReference>
<evidence type="ECO:0000256" key="7">
    <source>
        <dbReference type="ARBA" id="ARBA00022840"/>
    </source>
</evidence>
<protein>
    <recommendedName>
        <fullName evidence="8">Glutamate 5-kinase</fullName>
        <ecNumber evidence="8">2.7.2.11</ecNumber>
    </recommendedName>
    <alternativeName>
        <fullName evidence="8">Gamma-glutamyl kinase</fullName>
        <shortName evidence="8">GK</shortName>
    </alternativeName>
</protein>
<keyword evidence="3 8" id="KW-0641">Proline biosynthesis</keyword>
<accession>A0A0L6W1T3</accession>
<dbReference type="InterPro" id="IPR001048">
    <property type="entry name" value="Asp/Glu/Uridylate_kinase"/>
</dbReference>
<dbReference type="PANTHER" id="PTHR43654">
    <property type="entry name" value="GLUTAMATE 5-KINASE"/>
    <property type="match status" value="1"/>
</dbReference>
<evidence type="ECO:0000256" key="2">
    <source>
        <dbReference type="ARBA" id="ARBA00022605"/>
    </source>
</evidence>
<comment type="pathway">
    <text evidence="8">Amino-acid biosynthesis; L-proline biosynthesis; L-glutamate 5-semialdehyde from L-glutamate: step 1/2.</text>
</comment>
<comment type="similarity">
    <text evidence="8">Belongs to the glutamate 5-kinase family.</text>
</comment>
<dbReference type="Proteomes" id="UP000037175">
    <property type="component" value="Unassembled WGS sequence"/>
</dbReference>
<keyword evidence="2 8" id="KW-0028">Amino-acid biosynthesis</keyword>
<dbReference type="CDD" id="cd04242">
    <property type="entry name" value="AAK_G5K_ProB"/>
    <property type="match status" value="1"/>
</dbReference>
<dbReference type="InterPro" id="IPR019797">
    <property type="entry name" value="Glutamate_5-kinase_CS"/>
</dbReference>
<dbReference type="SUPFAM" id="SSF53633">
    <property type="entry name" value="Carbamate kinase-like"/>
    <property type="match status" value="1"/>
</dbReference>
<dbReference type="InterPro" id="IPR036393">
    <property type="entry name" value="AceGlu_kinase-like_sf"/>
</dbReference>
<comment type="subcellular location">
    <subcellularLocation>
        <location evidence="8">Cytoplasm</location>
    </subcellularLocation>
</comment>
<dbReference type="NCBIfam" id="TIGR01027">
    <property type="entry name" value="proB"/>
    <property type="match status" value="1"/>
</dbReference>
<keyword evidence="7 8" id="KW-0067">ATP-binding</keyword>
<comment type="function">
    <text evidence="8">Catalyzes the transfer of a phosphate group to glutamate to form L-glutamate 5-phosphate.</text>
</comment>
<comment type="caution">
    <text evidence="10">The sequence shown here is derived from an EMBL/GenBank/DDBJ whole genome shotgun (WGS) entry which is preliminary data.</text>
</comment>
<feature type="binding site" evidence="8">
    <location>
        <begin position="179"/>
        <end position="180"/>
    </location>
    <ligand>
        <name>ATP</name>
        <dbReference type="ChEBI" id="CHEBI:30616"/>
    </ligand>
</feature>
<feature type="binding site" evidence="8">
    <location>
        <position position="20"/>
    </location>
    <ligand>
        <name>ATP</name>
        <dbReference type="ChEBI" id="CHEBI:30616"/>
    </ligand>
</feature>
<keyword evidence="4 8" id="KW-0808">Transferase</keyword>
<dbReference type="PROSITE" id="PS50890">
    <property type="entry name" value="PUA"/>
    <property type="match status" value="1"/>
</dbReference>
<dbReference type="GO" id="GO:0055129">
    <property type="term" value="P:L-proline biosynthetic process"/>
    <property type="evidence" value="ECO:0007669"/>
    <property type="project" value="UniProtKB-UniRule"/>
</dbReference>
<keyword evidence="1 8" id="KW-0963">Cytoplasm</keyword>
<evidence type="ECO:0000256" key="5">
    <source>
        <dbReference type="ARBA" id="ARBA00022741"/>
    </source>
</evidence>
<dbReference type="GO" id="GO:0005829">
    <property type="term" value="C:cytosol"/>
    <property type="evidence" value="ECO:0007669"/>
    <property type="project" value="TreeGrafter"/>
</dbReference>
<dbReference type="GO" id="GO:0003723">
    <property type="term" value="F:RNA binding"/>
    <property type="evidence" value="ECO:0007669"/>
    <property type="project" value="InterPro"/>
</dbReference>
<keyword evidence="5 8" id="KW-0547">Nucleotide-binding</keyword>
<feature type="binding site" evidence="8">
    <location>
        <begin position="221"/>
        <end position="227"/>
    </location>
    <ligand>
        <name>ATP</name>
        <dbReference type="ChEBI" id="CHEBI:30616"/>
    </ligand>
</feature>
<feature type="binding site" evidence="8">
    <location>
        <position position="159"/>
    </location>
    <ligand>
        <name>substrate</name>
    </ligand>
</feature>
<dbReference type="PIRSF" id="PIRSF000729">
    <property type="entry name" value="GK"/>
    <property type="match status" value="1"/>
</dbReference>
<dbReference type="RefSeq" id="WP_052218027.1">
    <property type="nucleotide sequence ID" value="NZ_LGTE01000011.1"/>
</dbReference>
<keyword evidence="6 8" id="KW-0418">Kinase</keyword>
<evidence type="ECO:0000256" key="6">
    <source>
        <dbReference type="ARBA" id="ARBA00022777"/>
    </source>
</evidence>
<dbReference type="PRINTS" id="PR00474">
    <property type="entry name" value="GLU5KINASE"/>
</dbReference>
<dbReference type="GO" id="GO:0004349">
    <property type="term" value="F:glutamate 5-kinase activity"/>
    <property type="evidence" value="ECO:0007669"/>
    <property type="project" value="UniProtKB-UniRule"/>
</dbReference>
<dbReference type="Gene3D" id="3.40.1160.10">
    <property type="entry name" value="Acetylglutamate kinase-like"/>
    <property type="match status" value="2"/>
</dbReference>
<dbReference type="PROSITE" id="PS00902">
    <property type="entry name" value="GLUTAMATE_5_KINASE"/>
    <property type="match status" value="1"/>
</dbReference>
<dbReference type="EMBL" id="LGTE01000011">
    <property type="protein sequence ID" value="KNZ69537.1"/>
    <property type="molecule type" value="Genomic_DNA"/>
</dbReference>